<dbReference type="GO" id="GO:0006788">
    <property type="term" value="P:heme oxidation"/>
    <property type="evidence" value="ECO:0007669"/>
    <property type="project" value="InterPro"/>
</dbReference>
<keyword evidence="6" id="KW-1185">Reference proteome</keyword>
<gene>
    <name evidence="5" type="ORF">CTheo_3750</name>
</gene>
<keyword evidence="4" id="KW-0472">Membrane</keyword>
<dbReference type="SUPFAM" id="SSF48613">
    <property type="entry name" value="Heme oxygenase-like"/>
    <property type="match status" value="1"/>
</dbReference>
<dbReference type="InterPro" id="IPR016084">
    <property type="entry name" value="Haem_Oase-like_multi-hlx"/>
</dbReference>
<dbReference type="OrthoDB" id="652091at2759"/>
<dbReference type="CDD" id="cd19165">
    <property type="entry name" value="HemeO"/>
    <property type="match status" value="1"/>
</dbReference>
<comment type="caution">
    <text evidence="5">The sequence shown here is derived from an EMBL/GenBank/DDBJ whole genome shotgun (WGS) entry which is preliminary data.</text>
</comment>
<evidence type="ECO:0000313" key="5">
    <source>
        <dbReference type="EMBL" id="KAB5592830.1"/>
    </source>
</evidence>
<dbReference type="EMBL" id="SSOP01000053">
    <property type="protein sequence ID" value="KAB5592830.1"/>
    <property type="molecule type" value="Genomic_DNA"/>
</dbReference>
<name>A0A5N5QM41_9AGAM</name>
<feature type="transmembrane region" description="Helical" evidence="4">
    <location>
        <begin position="291"/>
        <end position="313"/>
    </location>
</feature>
<keyword evidence="1" id="KW-0349">Heme</keyword>
<dbReference type="GO" id="GO:0004392">
    <property type="term" value="F:heme oxygenase (decyclizing) activity"/>
    <property type="evidence" value="ECO:0007669"/>
    <property type="project" value="InterPro"/>
</dbReference>
<dbReference type="GO" id="GO:0046872">
    <property type="term" value="F:metal ion binding"/>
    <property type="evidence" value="ECO:0007669"/>
    <property type="project" value="UniProtKB-KW"/>
</dbReference>
<accession>A0A5N5QM41</accession>
<keyword evidence="4" id="KW-0812">Transmembrane</keyword>
<keyword evidence="2" id="KW-0479">Metal-binding</keyword>
<reference evidence="5 6" key="1">
    <citation type="journal article" date="2019" name="Fungal Biol. Biotechnol.">
        <title>Draft genome sequence of fastidious pathogen Ceratobasidium theobromae, which causes vascular-streak dieback in Theobroma cacao.</title>
        <authorList>
            <person name="Ali S.S."/>
            <person name="Asman A."/>
            <person name="Shao J."/>
            <person name="Firmansyah A.P."/>
            <person name="Susilo A.W."/>
            <person name="Rosmana A."/>
            <person name="McMahon P."/>
            <person name="Junaid M."/>
            <person name="Guest D."/>
            <person name="Kheng T.Y."/>
            <person name="Meinhardt L.W."/>
            <person name="Bailey B.A."/>
        </authorList>
    </citation>
    <scope>NUCLEOTIDE SEQUENCE [LARGE SCALE GENOMIC DNA]</scope>
    <source>
        <strain evidence="5 6">CT2</strain>
    </source>
</reference>
<evidence type="ECO:0000256" key="4">
    <source>
        <dbReference type="SAM" id="Phobius"/>
    </source>
</evidence>
<evidence type="ECO:0000313" key="6">
    <source>
        <dbReference type="Proteomes" id="UP000383932"/>
    </source>
</evidence>
<evidence type="ECO:0000256" key="2">
    <source>
        <dbReference type="ARBA" id="ARBA00022723"/>
    </source>
</evidence>
<keyword evidence="4" id="KW-1133">Transmembrane helix</keyword>
<evidence type="ECO:0000256" key="3">
    <source>
        <dbReference type="ARBA" id="ARBA00023004"/>
    </source>
</evidence>
<dbReference type="InterPro" id="IPR002051">
    <property type="entry name" value="Haem_Oase"/>
</dbReference>
<protein>
    <submittedName>
        <fullName evidence="5">Heme oxygenase</fullName>
    </submittedName>
</protein>
<dbReference type="PANTHER" id="PTHR10720:SF0">
    <property type="entry name" value="HEME OXYGENASE"/>
    <property type="match status" value="1"/>
</dbReference>
<evidence type="ECO:0000256" key="1">
    <source>
        <dbReference type="ARBA" id="ARBA00022617"/>
    </source>
</evidence>
<sequence>MNPQDVFSSMPVFAPSEEVLESLDYTKPVSKLIWESTKKSHDAASQSGFAGRLLRGELPKEEYIYYMMILWRIYRQVQAPIAYHPSLPPPTYRPTLLGRATRISSDLAYLLDTTPDEWRSDPLFQSLISSPPRGVQSYTTYLEKLASSTDPTDHARLLSHAYVRYMGDLSGGQIIKTKMSKKFGLPAVGAGATFYDFGTLNGSLGPNEEHAGHAELLRIKDWFRQGMNEGVGDDKSLKEVIIREAHLAFAYNLLFFKDVSLPNQTTQTKETKESKVVFDASQEPQEQTYPLSSVVAVAMALGLAHFALVVGGFTGSKGTDKLEALMLWLRRVMGHL</sequence>
<organism evidence="5 6">
    <name type="scientific">Ceratobasidium theobromae</name>
    <dbReference type="NCBI Taxonomy" id="1582974"/>
    <lineage>
        <taxon>Eukaryota</taxon>
        <taxon>Fungi</taxon>
        <taxon>Dikarya</taxon>
        <taxon>Basidiomycota</taxon>
        <taxon>Agaricomycotina</taxon>
        <taxon>Agaricomycetes</taxon>
        <taxon>Cantharellales</taxon>
        <taxon>Ceratobasidiaceae</taxon>
        <taxon>Ceratobasidium</taxon>
    </lineage>
</organism>
<keyword evidence="3" id="KW-0408">Iron</keyword>
<dbReference type="AlphaFoldDB" id="A0A5N5QM41"/>
<proteinExistence type="predicted"/>
<dbReference type="Proteomes" id="UP000383932">
    <property type="component" value="Unassembled WGS sequence"/>
</dbReference>
<dbReference type="PANTHER" id="PTHR10720">
    <property type="entry name" value="HEME OXYGENASE"/>
    <property type="match status" value="1"/>
</dbReference>
<dbReference type="Gene3D" id="1.20.910.10">
    <property type="entry name" value="Heme oxygenase-like"/>
    <property type="match status" value="1"/>
</dbReference>
<dbReference type="Pfam" id="PF01126">
    <property type="entry name" value="Heme_oxygenase"/>
    <property type="match status" value="1"/>
</dbReference>
<dbReference type="InterPro" id="IPR016053">
    <property type="entry name" value="Haem_Oase-like"/>
</dbReference>